<accession>A0A6A8V7U1</accession>
<dbReference type="PROSITE" id="PS51186">
    <property type="entry name" value="GNAT"/>
    <property type="match status" value="1"/>
</dbReference>
<comment type="caution">
    <text evidence="3">The sequence shown here is derived from an EMBL/GenBank/DDBJ whole genome shotgun (WGS) entry which is preliminary data.</text>
</comment>
<dbReference type="SUPFAM" id="SSF55729">
    <property type="entry name" value="Acyl-CoA N-acyltransferases (Nat)"/>
    <property type="match status" value="1"/>
</dbReference>
<protein>
    <submittedName>
        <fullName evidence="3">GNAT family N-acetyltransferase</fullName>
    </submittedName>
</protein>
<dbReference type="CDD" id="cd04301">
    <property type="entry name" value="NAT_SF"/>
    <property type="match status" value="1"/>
</dbReference>
<evidence type="ECO:0000313" key="2">
    <source>
        <dbReference type="EMBL" id="MTR66438.1"/>
    </source>
</evidence>
<organism evidence="3">
    <name type="scientific">Streptococcus parasanguinis</name>
    <dbReference type="NCBI Taxonomy" id="1318"/>
    <lineage>
        <taxon>Bacteria</taxon>
        <taxon>Bacillati</taxon>
        <taxon>Bacillota</taxon>
        <taxon>Bacilli</taxon>
        <taxon>Lactobacillales</taxon>
        <taxon>Streptococcaceae</taxon>
        <taxon>Streptococcus</taxon>
    </lineage>
</organism>
<proteinExistence type="predicted"/>
<dbReference type="InterPro" id="IPR000182">
    <property type="entry name" value="GNAT_dom"/>
</dbReference>
<dbReference type="InterPro" id="IPR016181">
    <property type="entry name" value="Acyl_CoA_acyltransferase"/>
</dbReference>
<feature type="domain" description="N-acetyltransferase" evidence="1">
    <location>
        <begin position="1"/>
        <end position="206"/>
    </location>
</feature>
<sequence length="208" mass="24571">MKYRKAEKADLDQVVRVASTAFEDYLFLKVIKDLVRDLKQYPVFVEKMMRILVRIFFKHHICLVAEKNTEIYAVALLQKGPIPFRLYLLNGGIGLLKFISLKNILSYLKFMEDTDKELEQNVDFDWYLMLLAVAPKHQRQGYGSRFMTEGIEPFLEEIQGKKLAFYTNTKGNVYFYTKNGYKEVYSSVISFNHVEMGSWYFLKELKKH</sequence>
<dbReference type="Gene3D" id="3.40.630.30">
    <property type="match status" value="1"/>
</dbReference>
<dbReference type="GO" id="GO:0016747">
    <property type="term" value="F:acyltransferase activity, transferring groups other than amino-acyl groups"/>
    <property type="evidence" value="ECO:0007669"/>
    <property type="project" value="InterPro"/>
</dbReference>
<dbReference type="EMBL" id="WMYY01000003">
    <property type="protein sequence ID" value="MTR66438.1"/>
    <property type="molecule type" value="Genomic_DNA"/>
</dbReference>
<dbReference type="EMBL" id="WMZE01000001">
    <property type="protein sequence ID" value="MTS00441.1"/>
    <property type="molecule type" value="Genomic_DNA"/>
</dbReference>
<evidence type="ECO:0000259" key="1">
    <source>
        <dbReference type="PROSITE" id="PS51186"/>
    </source>
</evidence>
<dbReference type="RefSeq" id="WP_155126484.1">
    <property type="nucleotide sequence ID" value="NZ_WMYY01000003.1"/>
</dbReference>
<gene>
    <name evidence="2" type="ORF">GMC73_04020</name>
    <name evidence="3" type="ORF">GMC90_01040</name>
</gene>
<evidence type="ECO:0000313" key="4">
    <source>
        <dbReference type="Proteomes" id="UP000460220"/>
    </source>
</evidence>
<reference evidence="3 4" key="1">
    <citation type="journal article" date="2019" name="Nat. Med.">
        <title>A library of human gut bacterial isolates paired with longitudinal multiomics data enables mechanistic microbiome research.</title>
        <authorList>
            <person name="Poyet M."/>
            <person name="Groussin M."/>
            <person name="Gibbons S.M."/>
            <person name="Avila-Pacheco J."/>
            <person name="Jiang X."/>
            <person name="Kearney S.M."/>
            <person name="Perrotta A.R."/>
            <person name="Berdy B."/>
            <person name="Zhao S."/>
            <person name="Lieberman T.D."/>
            <person name="Swanson P.K."/>
            <person name="Smith M."/>
            <person name="Roesemann S."/>
            <person name="Alexander J.E."/>
            <person name="Rich S.A."/>
            <person name="Livny J."/>
            <person name="Vlamakis H."/>
            <person name="Clish C."/>
            <person name="Bullock K."/>
            <person name="Deik A."/>
            <person name="Scott J."/>
            <person name="Pierce K.A."/>
            <person name="Xavier R.J."/>
            <person name="Alm E.J."/>
        </authorList>
    </citation>
    <scope>NUCLEOTIDE SEQUENCE</scope>
    <source>
        <strain evidence="2 4">BIOML-A12</strain>
        <strain evidence="3">BIOML-A6</strain>
    </source>
</reference>
<dbReference type="Proteomes" id="UP000460220">
    <property type="component" value="Unassembled WGS sequence"/>
</dbReference>
<dbReference type="AlphaFoldDB" id="A0A6A8V7U1"/>
<keyword evidence="3" id="KW-0808">Transferase</keyword>
<dbReference type="Pfam" id="PF13508">
    <property type="entry name" value="Acetyltransf_7"/>
    <property type="match status" value="1"/>
</dbReference>
<evidence type="ECO:0000313" key="3">
    <source>
        <dbReference type="EMBL" id="MTS00441.1"/>
    </source>
</evidence>
<name>A0A6A8V7U1_STRPA</name>